<evidence type="ECO:0000313" key="9">
    <source>
        <dbReference type="EMBL" id="HGT46576.1"/>
    </source>
</evidence>
<dbReference type="PANTHER" id="PTHR14969">
    <property type="entry name" value="SPHINGOSINE-1-PHOSPHATE PHOSPHOHYDROLASE"/>
    <property type="match status" value="1"/>
</dbReference>
<dbReference type="AlphaFoldDB" id="A0A832CUW7"/>
<dbReference type="InterPro" id="IPR000326">
    <property type="entry name" value="PAP2/HPO"/>
</dbReference>
<evidence type="ECO:0000256" key="7">
    <source>
        <dbReference type="SAM" id="Phobius"/>
    </source>
</evidence>
<keyword evidence="5 7" id="KW-1133">Transmembrane helix</keyword>
<sequence length="199" mass="22418">MSDFLYSIDLMIFYFLNHTISLPILDKFFSLITSVNNWYIAYVILLGISWTKGGKRGKIAVIGVILLIIASDQTGYRLLKELFARPRPCDILTDVITPVGCTGTYSFPSNHALNNFAAAFFFYKLFPKLKWVLFITAGLVAISRVYLGLHYPSDIIGGALIGIAFGYIFSELTLIVEKKFFTRNSNTSKKENNNTQDTK</sequence>
<evidence type="ECO:0000256" key="6">
    <source>
        <dbReference type="ARBA" id="ARBA00023136"/>
    </source>
</evidence>
<evidence type="ECO:0000256" key="4">
    <source>
        <dbReference type="ARBA" id="ARBA00022801"/>
    </source>
</evidence>
<reference evidence="9" key="1">
    <citation type="journal article" date="2020" name="mSystems">
        <title>Genome- and Community-Level Interaction Insights into Carbon Utilization and Element Cycling Functions of Hydrothermarchaeota in Hydrothermal Sediment.</title>
        <authorList>
            <person name="Zhou Z."/>
            <person name="Liu Y."/>
            <person name="Xu W."/>
            <person name="Pan J."/>
            <person name="Luo Z.H."/>
            <person name="Li M."/>
        </authorList>
    </citation>
    <scope>NUCLEOTIDE SEQUENCE [LARGE SCALE GENOMIC DNA]</scope>
    <source>
        <strain evidence="9">SpSt-500</strain>
    </source>
</reference>
<keyword evidence="3 7" id="KW-0812">Transmembrane</keyword>
<dbReference type="SMART" id="SM00014">
    <property type="entry name" value="acidPPc"/>
    <property type="match status" value="1"/>
</dbReference>
<dbReference type="PANTHER" id="PTHR14969:SF62">
    <property type="entry name" value="DECAPRENYLPHOSPHORYL-5-PHOSPHORIBOSE PHOSPHATASE RV3807C-RELATED"/>
    <property type="match status" value="1"/>
</dbReference>
<dbReference type="Pfam" id="PF01569">
    <property type="entry name" value="PAP2"/>
    <property type="match status" value="1"/>
</dbReference>
<evidence type="ECO:0000259" key="8">
    <source>
        <dbReference type="SMART" id="SM00014"/>
    </source>
</evidence>
<comment type="caution">
    <text evidence="9">The sequence shown here is derived from an EMBL/GenBank/DDBJ whole genome shotgun (WGS) entry which is preliminary data.</text>
</comment>
<accession>A0A832CUW7</accession>
<proteinExistence type="predicted"/>
<feature type="transmembrane region" description="Helical" evidence="7">
    <location>
        <begin position="37"/>
        <end position="53"/>
    </location>
</feature>
<dbReference type="Gene3D" id="1.20.144.10">
    <property type="entry name" value="Phosphatidic acid phosphatase type 2/haloperoxidase"/>
    <property type="match status" value="1"/>
</dbReference>
<dbReference type="InterPro" id="IPR036938">
    <property type="entry name" value="PAP2/HPO_sf"/>
</dbReference>
<feature type="domain" description="Phosphatidic acid phosphatase type 2/haloperoxidase" evidence="8">
    <location>
        <begin position="61"/>
        <end position="170"/>
    </location>
</feature>
<feature type="transmembrane region" description="Helical" evidence="7">
    <location>
        <begin position="131"/>
        <end position="149"/>
    </location>
</feature>
<feature type="transmembrane region" description="Helical" evidence="7">
    <location>
        <begin position="155"/>
        <end position="176"/>
    </location>
</feature>
<dbReference type="GO" id="GO:0005886">
    <property type="term" value="C:plasma membrane"/>
    <property type="evidence" value="ECO:0007669"/>
    <property type="project" value="UniProtKB-SubCell"/>
</dbReference>
<dbReference type="EMBL" id="DSVI01000004">
    <property type="protein sequence ID" value="HGT46576.1"/>
    <property type="molecule type" value="Genomic_DNA"/>
</dbReference>
<comment type="subcellular location">
    <subcellularLocation>
        <location evidence="1">Cell membrane</location>
        <topology evidence="1">Multi-pass membrane protein</topology>
    </subcellularLocation>
</comment>
<gene>
    <name evidence="9" type="ORF">ENS56_00900</name>
</gene>
<evidence type="ECO:0000256" key="1">
    <source>
        <dbReference type="ARBA" id="ARBA00004651"/>
    </source>
</evidence>
<keyword evidence="2" id="KW-1003">Cell membrane</keyword>
<organism evidence="9">
    <name type="scientific">Ignavibacterium album</name>
    <dbReference type="NCBI Taxonomy" id="591197"/>
    <lineage>
        <taxon>Bacteria</taxon>
        <taxon>Pseudomonadati</taxon>
        <taxon>Ignavibacteriota</taxon>
        <taxon>Ignavibacteria</taxon>
        <taxon>Ignavibacteriales</taxon>
        <taxon>Ignavibacteriaceae</taxon>
        <taxon>Ignavibacterium</taxon>
    </lineage>
</organism>
<protein>
    <submittedName>
        <fullName evidence="9">Phosphatase PAP2 family protein</fullName>
    </submittedName>
</protein>
<evidence type="ECO:0000256" key="2">
    <source>
        <dbReference type="ARBA" id="ARBA00022475"/>
    </source>
</evidence>
<dbReference type="GO" id="GO:0016787">
    <property type="term" value="F:hydrolase activity"/>
    <property type="evidence" value="ECO:0007669"/>
    <property type="project" value="UniProtKB-KW"/>
</dbReference>
<evidence type="ECO:0000256" key="5">
    <source>
        <dbReference type="ARBA" id="ARBA00022989"/>
    </source>
</evidence>
<keyword evidence="6 7" id="KW-0472">Membrane</keyword>
<dbReference type="SUPFAM" id="SSF48317">
    <property type="entry name" value="Acid phosphatase/Vanadium-dependent haloperoxidase"/>
    <property type="match status" value="1"/>
</dbReference>
<keyword evidence="4" id="KW-0378">Hydrolase</keyword>
<name>A0A832CUW7_9BACT</name>
<evidence type="ECO:0000256" key="3">
    <source>
        <dbReference type="ARBA" id="ARBA00022692"/>
    </source>
</evidence>